<dbReference type="PROSITE" id="PS00061">
    <property type="entry name" value="ADH_SHORT"/>
    <property type="match status" value="1"/>
</dbReference>
<reference evidence="5 6" key="1">
    <citation type="journal article" date="2010" name="Stand. Genomic Sci.">
        <title>Complete genome sequence of Haloterrigena turkmenica type strain (4k).</title>
        <authorList>
            <person name="Saunders E."/>
            <person name="Tindall B.J."/>
            <person name="Fahnrich R."/>
            <person name="Lapidus A."/>
            <person name="Copeland A."/>
            <person name="Del Rio T.G."/>
            <person name="Lucas S."/>
            <person name="Chen F."/>
            <person name="Tice H."/>
            <person name="Cheng J.F."/>
            <person name="Han C."/>
            <person name="Detter J.C."/>
            <person name="Bruce D."/>
            <person name="Goodwin L."/>
            <person name="Chain P."/>
            <person name="Pitluck S."/>
            <person name="Pati A."/>
            <person name="Ivanova N."/>
            <person name="Mavromatis K."/>
            <person name="Chen A."/>
            <person name="Palaniappan K."/>
            <person name="Land M."/>
            <person name="Hauser L."/>
            <person name="Chang Y.J."/>
            <person name="Jeffries C.D."/>
            <person name="Brettin T."/>
            <person name="Rohde M."/>
            <person name="Goker M."/>
            <person name="Bristow J."/>
            <person name="Eisen J.A."/>
            <person name="Markowitz V."/>
            <person name="Hugenholtz P."/>
            <person name="Klenk H.P."/>
            <person name="Kyrpides N.C."/>
        </authorList>
    </citation>
    <scope>NUCLEOTIDE SEQUENCE [LARGE SCALE GENOMIC DNA]</scope>
    <source>
        <strain evidence="6">ATCC 51198 / DSM 5511 / JCM 9101 / NCIMB 13204 / VKM B-1734 / 4k</strain>
    </source>
</reference>
<dbReference type="AlphaFoldDB" id="D2S011"/>
<protein>
    <submittedName>
        <fullName evidence="5">Short-chain dehydrogenase/reductase SDR</fullName>
    </submittedName>
</protein>
<evidence type="ECO:0000313" key="5">
    <source>
        <dbReference type="EMBL" id="ADB62708.1"/>
    </source>
</evidence>
<organism evidence="5 6">
    <name type="scientific">Haloterrigena turkmenica (strain ATCC 51198 / DSM 5511 / JCM 9101 / NCIMB 13204 / VKM B-1734 / 4k)</name>
    <name type="common">Halococcus turkmenicus</name>
    <dbReference type="NCBI Taxonomy" id="543526"/>
    <lineage>
        <taxon>Archaea</taxon>
        <taxon>Methanobacteriati</taxon>
        <taxon>Methanobacteriota</taxon>
        <taxon>Stenosarchaea group</taxon>
        <taxon>Halobacteria</taxon>
        <taxon>Halobacteriales</taxon>
        <taxon>Natrialbaceae</taxon>
        <taxon>Haloterrigena</taxon>
    </lineage>
</organism>
<dbReference type="InterPro" id="IPR020904">
    <property type="entry name" value="Sc_DH/Rdtase_CS"/>
</dbReference>
<proteinExistence type="inferred from homology"/>
<dbReference type="GO" id="GO:0016491">
    <property type="term" value="F:oxidoreductase activity"/>
    <property type="evidence" value="ECO:0007669"/>
    <property type="project" value="UniProtKB-KW"/>
</dbReference>
<evidence type="ECO:0000256" key="4">
    <source>
        <dbReference type="SAM" id="MobiDB-lite"/>
    </source>
</evidence>
<keyword evidence="6" id="KW-1185">Reference proteome</keyword>
<dbReference type="KEGG" id="htu:Htur_3849"/>
<geneLocation type="plasmid" evidence="5 6">
    <name>pHTUR01</name>
</geneLocation>
<evidence type="ECO:0000313" key="6">
    <source>
        <dbReference type="Proteomes" id="UP000001903"/>
    </source>
</evidence>
<evidence type="ECO:0000256" key="1">
    <source>
        <dbReference type="ARBA" id="ARBA00006484"/>
    </source>
</evidence>
<evidence type="ECO:0000256" key="2">
    <source>
        <dbReference type="ARBA" id="ARBA00023002"/>
    </source>
</evidence>
<comment type="similarity">
    <text evidence="1 3">Belongs to the short-chain dehydrogenases/reductases (SDR) family.</text>
</comment>
<dbReference type="InterPro" id="IPR002347">
    <property type="entry name" value="SDR_fam"/>
</dbReference>
<dbReference type="GeneID" id="8744477"/>
<dbReference type="PANTHER" id="PTHR44169:SF6">
    <property type="entry name" value="NADPH-DEPENDENT 1-ACYLDIHYDROXYACETONE PHOSPHATE REDUCTASE"/>
    <property type="match status" value="1"/>
</dbReference>
<evidence type="ECO:0000256" key="3">
    <source>
        <dbReference type="RuleBase" id="RU000363"/>
    </source>
</evidence>
<dbReference type="RefSeq" id="WP_012944952.1">
    <property type="nucleotide sequence ID" value="NC_013744.1"/>
</dbReference>
<dbReference type="Pfam" id="PF00106">
    <property type="entry name" value="adh_short"/>
    <property type="match status" value="1"/>
</dbReference>
<dbReference type="SUPFAM" id="SSF51735">
    <property type="entry name" value="NAD(P)-binding Rossmann-fold domains"/>
    <property type="match status" value="1"/>
</dbReference>
<dbReference type="HOGENOM" id="CLU_010194_2_9_2"/>
<keyword evidence="2" id="KW-0560">Oxidoreductase</keyword>
<feature type="region of interest" description="Disordered" evidence="4">
    <location>
        <begin position="1"/>
        <end position="41"/>
    </location>
</feature>
<dbReference type="Proteomes" id="UP000001903">
    <property type="component" value="Plasmid pHTUR01"/>
</dbReference>
<dbReference type="CDD" id="cd05374">
    <property type="entry name" value="17beta-HSD-like_SDR_c"/>
    <property type="match status" value="1"/>
</dbReference>
<dbReference type="PRINTS" id="PR00081">
    <property type="entry name" value="GDHRDH"/>
</dbReference>
<name>D2S011_HALTV</name>
<accession>D2S011</accession>
<dbReference type="PANTHER" id="PTHR44169">
    <property type="entry name" value="NADPH-DEPENDENT 1-ACYLDIHYDROXYACETONE PHOSPHATE REDUCTASE"/>
    <property type="match status" value="1"/>
</dbReference>
<keyword evidence="5" id="KW-0614">Plasmid</keyword>
<dbReference type="InterPro" id="IPR036291">
    <property type="entry name" value="NAD(P)-bd_dom_sf"/>
</dbReference>
<sequence length="314" mass="33782">MTGDDSRSRSDATEDGRPSAGNDRDSNLTDAASEAAERSSPIDDSVVLITGSLSGIGHATARAFRARGWRVWATSRDPADVADLEARGCRTAALDVTDGDQIRTVVDRLLAADGRIDCLVNNAGFGQAGAVEDVPDERVRAQFDVNVYGPLRLVRAVLPHMRAQRSGTIVNVSSIMGRVSYPTRGVYAGSKHALEGITDALRNEVAGFGVDVVLVEPGAVDTGFDDRLRRTDESIDRTAAYERAYAAIDRAQRRAGRFATDPADVADVIATAATATDPDHRYVVGLDARLVLLSRHLPTRLTDWLTRRLVSRIG</sequence>
<dbReference type="EMBL" id="CP001861">
    <property type="protein sequence ID" value="ADB62708.1"/>
    <property type="molecule type" value="Genomic_DNA"/>
</dbReference>
<feature type="compositionally biased region" description="Basic and acidic residues" evidence="4">
    <location>
        <begin position="1"/>
        <end position="27"/>
    </location>
</feature>
<gene>
    <name evidence="5" type="ordered locus">Htur_3849</name>
</gene>
<dbReference type="Gene3D" id="3.40.50.720">
    <property type="entry name" value="NAD(P)-binding Rossmann-like Domain"/>
    <property type="match status" value="1"/>
</dbReference>
<dbReference type="PRINTS" id="PR00080">
    <property type="entry name" value="SDRFAMILY"/>
</dbReference>